<dbReference type="Gene3D" id="3.60.15.10">
    <property type="entry name" value="Ribonuclease Z/Hydroxyacylglutathione hydrolase-like"/>
    <property type="match status" value="1"/>
</dbReference>
<evidence type="ECO:0000259" key="7">
    <source>
        <dbReference type="SMART" id="SM00849"/>
    </source>
</evidence>
<dbReference type="SUPFAM" id="SSF56281">
    <property type="entry name" value="Metallo-hydrolase/oxidoreductase"/>
    <property type="match status" value="1"/>
</dbReference>
<feature type="transmembrane region" description="Helical" evidence="6">
    <location>
        <begin position="32"/>
        <end position="49"/>
    </location>
</feature>
<dbReference type="GO" id="GO:0005886">
    <property type="term" value="C:plasma membrane"/>
    <property type="evidence" value="ECO:0007669"/>
    <property type="project" value="UniProtKB-SubCell"/>
</dbReference>
<evidence type="ECO:0000256" key="4">
    <source>
        <dbReference type="ARBA" id="ARBA00022989"/>
    </source>
</evidence>
<keyword evidence="3 6" id="KW-0812">Transmembrane</keyword>
<evidence type="ECO:0000313" key="9">
    <source>
        <dbReference type="Proteomes" id="UP000285376"/>
    </source>
</evidence>
<dbReference type="InterPro" id="IPR036866">
    <property type="entry name" value="RibonucZ/Hydroxyglut_hydro"/>
</dbReference>
<dbReference type="InterPro" id="IPR052159">
    <property type="entry name" value="Competence_DNA_uptake"/>
</dbReference>
<evidence type="ECO:0000313" key="8">
    <source>
        <dbReference type="EMBL" id="RHW46415.1"/>
    </source>
</evidence>
<reference evidence="8 9" key="1">
    <citation type="submission" date="2018-08" db="EMBL/GenBank/DDBJ databases">
        <title>Whole genome sequence analysis of Dermacoccus abyssi bacteria isolated from Deep Mariana trench Micromonospora spp reveals genes involved in the environmental adaptation and production of secondary metabolites.</title>
        <authorList>
            <person name="Abdel-Mageed W.M."/>
            <person name="Lehri B."/>
            <person name="Nouioui I."/>
            <person name="Goodfellow I."/>
            <person name="Jaspars M."/>
            <person name="Karlyshev A."/>
        </authorList>
    </citation>
    <scope>NUCLEOTIDE SEQUENCE [LARGE SCALE GENOMIC DNA]</scope>
    <source>
        <strain evidence="8 9">MT1.1</strain>
    </source>
</reference>
<gene>
    <name evidence="8" type="ORF">D1832_06205</name>
</gene>
<evidence type="ECO:0000256" key="6">
    <source>
        <dbReference type="SAM" id="Phobius"/>
    </source>
</evidence>
<feature type="transmembrane region" description="Helical" evidence="6">
    <location>
        <begin position="378"/>
        <end position="398"/>
    </location>
</feature>
<evidence type="ECO:0000256" key="1">
    <source>
        <dbReference type="ARBA" id="ARBA00004651"/>
    </source>
</evidence>
<dbReference type="InterPro" id="IPR035681">
    <property type="entry name" value="ComA-like_MBL"/>
</dbReference>
<accession>A0A417Z736</accession>
<dbReference type="CDD" id="cd07731">
    <property type="entry name" value="ComA-like_MBL-fold"/>
    <property type="match status" value="1"/>
</dbReference>
<dbReference type="SMART" id="SM00849">
    <property type="entry name" value="Lactamase_B"/>
    <property type="match status" value="1"/>
</dbReference>
<protein>
    <submittedName>
        <fullName evidence="8">ComEC/Rec2 family competence protein</fullName>
    </submittedName>
</protein>
<feature type="transmembrane region" description="Helical" evidence="6">
    <location>
        <begin position="443"/>
        <end position="462"/>
    </location>
</feature>
<dbReference type="PANTHER" id="PTHR30619:SF1">
    <property type="entry name" value="RECOMBINATION PROTEIN 2"/>
    <property type="match status" value="1"/>
</dbReference>
<dbReference type="Pfam" id="PF03772">
    <property type="entry name" value="Competence"/>
    <property type="match status" value="1"/>
</dbReference>
<dbReference type="InterPro" id="IPR004477">
    <property type="entry name" value="ComEC_N"/>
</dbReference>
<dbReference type="Pfam" id="PF00753">
    <property type="entry name" value="Lactamase_B"/>
    <property type="match status" value="1"/>
</dbReference>
<feature type="transmembrane region" description="Helical" evidence="6">
    <location>
        <begin position="247"/>
        <end position="266"/>
    </location>
</feature>
<name>A0A417Z736_9MICO</name>
<organism evidence="8 9">
    <name type="scientific">Dermacoccus abyssi</name>
    <dbReference type="NCBI Taxonomy" id="322596"/>
    <lineage>
        <taxon>Bacteria</taxon>
        <taxon>Bacillati</taxon>
        <taxon>Actinomycetota</taxon>
        <taxon>Actinomycetes</taxon>
        <taxon>Micrococcales</taxon>
        <taxon>Dermacoccaceae</taxon>
        <taxon>Dermacoccus</taxon>
    </lineage>
</organism>
<keyword evidence="5 6" id="KW-0472">Membrane</keyword>
<evidence type="ECO:0000256" key="3">
    <source>
        <dbReference type="ARBA" id="ARBA00022692"/>
    </source>
</evidence>
<dbReference type="EMBL" id="QWLM01000005">
    <property type="protein sequence ID" value="RHW46415.1"/>
    <property type="molecule type" value="Genomic_DNA"/>
</dbReference>
<feature type="domain" description="Metallo-beta-lactamase" evidence="7">
    <location>
        <begin position="539"/>
        <end position="721"/>
    </location>
</feature>
<keyword evidence="2" id="KW-1003">Cell membrane</keyword>
<comment type="caution">
    <text evidence="8">The sequence shown here is derived from an EMBL/GenBank/DDBJ whole genome shotgun (WGS) entry which is preliminary data.</text>
</comment>
<dbReference type="InterPro" id="IPR001279">
    <property type="entry name" value="Metallo-B-lactamas"/>
</dbReference>
<dbReference type="Proteomes" id="UP000285376">
    <property type="component" value="Unassembled WGS sequence"/>
</dbReference>
<proteinExistence type="predicted"/>
<dbReference type="NCBIfam" id="TIGR00360">
    <property type="entry name" value="ComEC_N-term"/>
    <property type="match status" value="1"/>
</dbReference>
<evidence type="ECO:0000256" key="2">
    <source>
        <dbReference type="ARBA" id="ARBA00022475"/>
    </source>
</evidence>
<dbReference type="PANTHER" id="PTHR30619">
    <property type="entry name" value="DNA INTERNALIZATION/COMPETENCE PROTEIN COMEC/REC2"/>
    <property type="match status" value="1"/>
</dbReference>
<feature type="transmembrane region" description="Helical" evidence="6">
    <location>
        <begin position="502"/>
        <end position="520"/>
    </location>
</feature>
<keyword evidence="4 6" id="KW-1133">Transmembrane helix</keyword>
<feature type="transmembrane region" description="Helical" evidence="6">
    <location>
        <begin position="336"/>
        <end position="357"/>
    </location>
</feature>
<dbReference type="RefSeq" id="WP_118913095.1">
    <property type="nucleotide sequence ID" value="NZ_CBCRVH010000004.1"/>
</dbReference>
<comment type="subcellular location">
    <subcellularLocation>
        <location evidence="1">Cell membrane</location>
        <topology evidence="1">Multi-pass membrane protein</topology>
    </subcellularLocation>
</comment>
<sequence>MRSEHDLRLLGAACCGWGVLAVLLALRASATEVLVVALAAAALGGALFLSRVRRALVVAVAFCAVVTALIATAAGGQLAHQRQGPLAELAAERASGTFEAVVTGQPRALEPKGPGAAETRYLVPLTVHRVQARGTRVDVATPVVLIGDGRWRTVPWRARLDVKARLAPSERLGSAQALLVARGGPHVLDGSPPVIAQLEVLRRGLSHAARNLPDDPRGLVPALVVGDVAAIPTELNDDMSVTGMSHLNAVSGSNVTIVLVAASWCLSWSGLRRRARTVAALLVVLLYVLVCHPDPSVVRAGAMGIVGLLGTSWGRPKAACPALGAAITLLLMWDPWLAVSAGFALSALATLGLVLFAKRWANALTERLPQTPSSKLTHAIELCLIPVAAQALCLPILVALSGAVSLVSLPANVLAEPFVAPATLAGTVVLLVAPLVPALADLLVWAAGLPAWVISTIAHVAASVPGGSLPWPSGAPGIVLAVVLLAALLFGWRIVPWLGLRGWASVTLVALVPAALWLPIPGEGRADPGWLYAQCDVGQGDAALVRTGEQAAILVDTGPEEGDVTGCLDRHGVTRVDAVVLTHLHADHVDGLGAVLERQPSAEVFVTWLTSHSSSPRGGRGERDADAQTRQVLRRYGKVAQRLAPGQQVRVGDAVLDVLWPRRALAAGSPVNNASLVLDVATPSVHALMLGDVEREAQAACIGEVTRRAATRPYDLVKVAHHGSANQSAGLYRAASARVGLIGVGEGNDYGHPKESLLSLLAQSGTAVYRTDLSGDLDVVPVGRSLTVEPQR</sequence>
<feature type="transmembrane region" description="Helical" evidence="6">
    <location>
        <begin position="278"/>
        <end position="295"/>
    </location>
</feature>
<feature type="transmembrane region" description="Helical" evidence="6">
    <location>
        <begin position="474"/>
        <end position="495"/>
    </location>
</feature>
<feature type="transmembrane region" description="Helical" evidence="6">
    <location>
        <begin position="418"/>
        <end position="436"/>
    </location>
</feature>
<feature type="transmembrane region" description="Helical" evidence="6">
    <location>
        <begin position="56"/>
        <end position="79"/>
    </location>
</feature>
<feature type="transmembrane region" description="Helical" evidence="6">
    <location>
        <begin position="7"/>
        <end position="26"/>
    </location>
</feature>
<dbReference type="AlphaFoldDB" id="A0A417Z736"/>
<evidence type="ECO:0000256" key="5">
    <source>
        <dbReference type="ARBA" id="ARBA00023136"/>
    </source>
</evidence>